<name>A0A382BL28_9ZZZZ</name>
<organism evidence="2">
    <name type="scientific">marine metagenome</name>
    <dbReference type="NCBI Taxonomy" id="408172"/>
    <lineage>
        <taxon>unclassified sequences</taxon>
        <taxon>metagenomes</taxon>
        <taxon>ecological metagenomes</taxon>
    </lineage>
</organism>
<dbReference type="EMBL" id="UINC01030219">
    <property type="protein sequence ID" value="SVB14251.1"/>
    <property type="molecule type" value="Genomic_DNA"/>
</dbReference>
<gene>
    <name evidence="2" type="ORF">METZ01_LOCUS167105</name>
</gene>
<proteinExistence type="predicted"/>
<dbReference type="AlphaFoldDB" id="A0A382BL28"/>
<keyword evidence="1" id="KW-0812">Transmembrane</keyword>
<sequence length="75" mass="8747">MTAINHYSIIHIIIWFLIARYTKIGWLLFLTLSIGWELLELVLPFDFAIETIQNKMGDIIVNILGYGFGKKTKNY</sequence>
<keyword evidence="1" id="KW-1133">Transmembrane helix</keyword>
<reference evidence="2" key="1">
    <citation type="submission" date="2018-05" db="EMBL/GenBank/DDBJ databases">
        <authorList>
            <person name="Lanie J.A."/>
            <person name="Ng W.-L."/>
            <person name="Kazmierczak K.M."/>
            <person name="Andrzejewski T.M."/>
            <person name="Davidsen T.M."/>
            <person name="Wayne K.J."/>
            <person name="Tettelin H."/>
            <person name="Glass J.I."/>
            <person name="Rusch D."/>
            <person name="Podicherti R."/>
            <person name="Tsui H.-C.T."/>
            <person name="Winkler M.E."/>
        </authorList>
    </citation>
    <scope>NUCLEOTIDE SEQUENCE</scope>
</reference>
<evidence type="ECO:0008006" key="3">
    <source>
        <dbReference type="Google" id="ProtNLM"/>
    </source>
</evidence>
<protein>
    <recommendedName>
        <fullName evidence="3">VanZ-like domain-containing protein</fullName>
    </recommendedName>
</protein>
<evidence type="ECO:0000313" key="2">
    <source>
        <dbReference type="EMBL" id="SVB14251.1"/>
    </source>
</evidence>
<feature type="transmembrane region" description="Helical" evidence="1">
    <location>
        <begin position="12"/>
        <end position="36"/>
    </location>
</feature>
<keyword evidence="1" id="KW-0472">Membrane</keyword>
<evidence type="ECO:0000256" key="1">
    <source>
        <dbReference type="SAM" id="Phobius"/>
    </source>
</evidence>
<accession>A0A382BL28</accession>